<dbReference type="EC" id="2.4.2.44" evidence="3"/>
<dbReference type="PANTHER" id="PTHR42679">
    <property type="entry name" value="S-METHYL-5'-THIOADENOSINE PHOSPHORYLASE"/>
    <property type="match status" value="1"/>
</dbReference>
<dbReference type="SUPFAM" id="SSF53167">
    <property type="entry name" value="Purine and uridine phosphorylases"/>
    <property type="match status" value="1"/>
</dbReference>
<feature type="binding site" evidence="3">
    <location>
        <position position="10"/>
    </location>
    <ligand>
        <name>phosphate</name>
        <dbReference type="ChEBI" id="CHEBI:43474"/>
    </ligand>
</feature>
<sequence>MTKLAIIGGSGFRSLEALEIVHREVIRTPYGEPSAPLTHGRFHGTEVVFLPRHGHAHTIPPHRVNYRANIWALQQAGVGRIVGVAAVGGLHMPMAPGRLVIPDQIIDYTYGRDHTYFEGDLTHVTHIDFTEPYCPTLRQELLAAGQAAGIQLEERATYGATQGPRLETAREIDRMERDGCDLVGMTGMPEAALARELEICYACCAVVANWAAGRSDGPIEMEEIERHLQGGMGQVRELLSALVAAQ</sequence>
<dbReference type="NCBIfam" id="TIGR01694">
    <property type="entry name" value="MTAP"/>
    <property type="match status" value="1"/>
</dbReference>
<dbReference type="Gene3D" id="3.40.50.1580">
    <property type="entry name" value="Nucleoside phosphorylase domain"/>
    <property type="match status" value="1"/>
</dbReference>
<comment type="miscellaneous">
    <text evidence="3">Although this enzyme belongs to the family of MTA phosphorylases based on sequence homology, it has been shown that conserved amino acid substitutions in the substrate binding pocket convert the substrate specificity of this enzyme from 6-aminopurines to 6-oxopurines.</text>
</comment>
<evidence type="ECO:0000256" key="1">
    <source>
        <dbReference type="ARBA" id="ARBA00022676"/>
    </source>
</evidence>
<evidence type="ECO:0000256" key="3">
    <source>
        <dbReference type="HAMAP-Rule" id="MF_01963"/>
    </source>
</evidence>
<dbReference type="GO" id="GO:0017061">
    <property type="term" value="F:S-methyl-5-thioadenosine phosphorylase activity"/>
    <property type="evidence" value="ECO:0007669"/>
    <property type="project" value="InterPro"/>
</dbReference>
<comment type="pathway">
    <text evidence="3">Purine metabolism; purine nucleoside salvage.</text>
</comment>
<evidence type="ECO:0000256" key="2">
    <source>
        <dbReference type="ARBA" id="ARBA00022679"/>
    </source>
</evidence>
<dbReference type="NCBIfam" id="NF006599">
    <property type="entry name" value="PRK09136.1"/>
    <property type="match status" value="1"/>
</dbReference>
<protein>
    <recommendedName>
        <fullName evidence="3">Probable S-methyl-5'-thioinosine phosphorylase</fullName>
        <ecNumber evidence="3">2.4.2.44</ecNumber>
    </recommendedName>
    <alternativeName>
        <fullName evidence="3">5'-methylthioinosine phosphorylase</fullName>
        <shortName evidence="3">MTI phosphorylase</shortName>
        <shortName evidence="3">MTIP</shortName>
    </alternativeName>
</protein>
<feature type="binding site" evidence="3">
    <location>
        <begin position="209"/>
        <end position="211"/>
    </location>
    <ligand>
        <name>substrate</name>
    </ligand>
</feature>
<feature type="site" description="Important for substrate specificity" evidence="3">
    <location>
        <position position="221"/>
    </location>
</feature>
<dbReference type="InterPro" id="IPR035994">
    <property type="entry name" value="Nucleoside_phosphorylase_sf"/>
</dbReference>
<dbReference type="EMBL" id="DRKP01000088">
    <property type="protein sequence ID" value="HEB96332.1"/>
    <property type="molecule type" value="Genomic_DNA"/>
</dbReference>
<evidence type="ECO:0000313" key="5">
    <source>
        <dbReference type="EMBL" id="HEB96332.1"/>
    </source>
</evidence>
<comment type="similarity">
    <text evidence="3">Belongs to the PNP/MTAP phosphorylase family. MTAP subfamily.</text>
</comment>
<dbReference type="AlphaFoldDB" id="A0A831RLX6"/>
<dbReference type="Pfam" id="PF01048">
    <property type="entry name" value="PNP_UDP_1"/>
    <property type="match status" value="1"/>
</dbReference>
<keyword evidence="1 3" id="KW-0328">Glycosyltransferase</keyword>
<dbReference type="GO" id="GO:0019509">
    <property type="term" value="P:L-methionine salvage from methylthioadenosine"/>
    <property type="evidence" value="ECO:0007669"/>
    <property type="project" value="TreeGrafter"/>
</dbReference>
<comment type="catalytic activity">
    <reaction evidence="3">
        <text>S-methyl-5'-thioinosine + phosphate = 5-(methylsulfanyl)-alpha-D-ribose 1-phosphate + hypoxanthine</text>
        <dbReference type="Rhea" id="RHEA:30643"/>
        <dbReference type="ChEBI" id="CHEBI:17368"/>
        <dbReference type="ChEBI" id="CHEBI:43474"/>
        <dbReference type="ChEBI" id="CHEBI:48595"/>
        <dbReference type="ChEBI" id="CHEBI:58533"/>
        <dbReference type="EC" id="2.4.2.44"/>
    </reaction>
</comment>
<dbReference type="CDD" id="cd09010">
    <property type="entry name" value="MTAP_SsMTAPII_like_MTIP"/>
    <property type="match status" value="1"/>
</dbReference>
<evidence type="ECO:0000259" key="4">
    <source>
        <dbReference type="Pfam" id="PF01048"/>
    </source>
</evidence>
<comment type="function">
    <text evidence="3">Catalyzes the reversible phosphorylation of S-methyl-5'-thioinosine (MTI) to hypoxanthine and 5-methylthioribose-1-phosphate. Involved in the breakdown of S-methyl-5'-thioadenosine (MTA), a major by-product of polyamine biosynthesis. Catabolism of (MTA) occurs via deamination to MTI and phosphorolysis to hypoxanthine.</text>
</comment>
<feature type="domain" description="Nucleoside phosphorylase" evidence="4">
    <location>
        <begin position="3"/>
        <end position="243"/>
    </location>
</feature>
<name>A0A831RLX6_9GAMM</name>
<feature type="binding site" evidence="3">
    <location>
        <position position="185"/>
    </location>
    <ligand>
        <name>substrate</name>
    </ligand>
</feature>
<reference evidence="5" key="1">
    <citation type="journal article" date="2020" name="mSystems">
        <title>Genome- and Community-Level Interaction Insights into Carbon Utilization and Element Cycling Functions of Hydrothermarchaeota in Hydrothermal Sediment.</title>
        <authorList>
            <person name="Zhou Z."/>
            <person name="Liu Y."/>
            <person name="Xu W."/>
            <person name="Pan J."/>
            <person name="Luo Z.H."/>
            <person name="Li M."/>
        </authorList>
    </citation>
    <scope>NUCLEOTIDE SEQUENCE [LARGE SCALE GENOMIC DNA]</scope>
    <source>
        <strain evidence="5">HyVt-443</strain>
    </source>
</reference>
<comment type="caution">
    <text evidence="3">Lacks conserved residue(s) required for the propagation of feature annotation.</text>
</comment>
<dbReference type="UniPathway" id="UPA00606"/>
<feature type="binding site" evidence="3">
    <location>
        <begin position="52"/>
        <end position="53"/>
    </location>
    <ligand>
        <name>phosphate</name>
        <dbReference type="ChEBI" id="CHEBI:43474"/>
    </ligand>
</feature>
<dbReference type="GO" id="GO:0005829">
    <property type="term" value="C:cytosol"/>
    <property type="evidence" value="ECO:0007669"/>
    <property type="project" value="TreeGrafter"/>
</dbReference>
<dbReference type="InterPro" id="IPR010044">
    <property type="entry name" value="MTAP"/>
</dbReference>
<feature type="binding site" evidence="3">
    <location>
        <position position="186"/>
    </location>
    <ligand>
        <name>phosphate</name>
        <dbReference type="ChEBI" id="CHEBI:43474"/>
    </ligand>
</feature>
<dbReference type="PANTHER" id="PTHR42679:SF2">
    <property type="entry name" value="S-METHYL-5'-THIOADENOSINE PHOSPHORYLASE"/>
    <property type="match status" value="1"/>
</dbReference>
<feature type="site" description="Important for substrate specificity" evidence="3">
    <location>
        <position position="167"/>
    </location>
</feature>
<gene>
    <name evidence="5" type="ORF">ENI96_07865</name>
</gene>
<accession>A0A831RLX6</accession>
<dbReference type="HAMAP" id="MF_01963">
    <property type="entry name" value="MTAP"/>
    <property type="match status" value="1"/>
</dbReference>
<keyword evidence="3" id="KW-0660">Purine salvage</keyword>
<dbReference type="Proteomes" id="UP000886251">
    <property type="component" value="Unassembled WGS sequence"/>
</dbReference>
<comment type="subunit">
    <text evidence="3">Homotrimer.</text>
</comment>
<proteinExistence type="inferred from homology"/>
<organism evidence="5">
    <name type="scientific">Sedimenticola thiotaurini</name>
    <dbReference type="NCBI Taxonomy" id="1543721"/>
    <lineage>
        <taxon>Bacteria</taxon>
        <taxon>Pseudomonadati</taxon>
        <taxon>Pseudomonadota</taxon>
        <taxon>Gammaproteobacteria</taxon>
        <taxon>Chromatiales</taxon>
        <taxon>Sedimenticolaceae</taxon>
        <taxon>Sedimenticola</taxon>
    </lineage>
</organism>
<keyword evidence="2 3" id="KW-0808">Transferase</keyword>
<comment type="caution">
    <text evidence="5">The sequence shown here is derived from an EMBL/GenBank/DDBJ whole genome shotgun (WGS) entry which is preliminary data.</text>
</comment>
<dbReference type="GO" id="GO:0006166">
    <property type="term" value="P:purine ribonucleoside salvage"/>
    <property type="evidence" value="ECO:0007669"/>
    <property type="project" value="UniProtKB-UniRule"/>
</dbReference>
<dbReference type="InterPro" id="IPR000845">
    <property type="entry name" value="Nucleoside_phosphorylase_d"/>
</dbReference>